<dbReference type="PATRIC" id="fig|1330534.3.peg.3110"/>
<protein>
    <submittedName>
        <fullName evidence="1">Uncharacterized protein</fullName>
    </submittedName>
</protein>
<accession>U4QZY2</accession>
<dbReference type="Proteomes" id="UP000016860">
    <property type="component" value="Unassembled WGS sequence"/>
</dbReference>
<evidence type="ECO:0000313" key="1">
    <source>
        <dbReference type="EMBL" id="EPR09610.1"/>
    </source>
</evidence>
<proteinExistence type="predicted"/>
<comment type="caution">
    <text evidence="1">The sequence shown here is derived from an EMBL/GenBank/DDBJ whole genome shotgun (WGS) entry which is preliminary data.</text>
</comment>
<gene>
    <name evidence="1" type="ORF">L323_15705</name>
</gene>
<reference evidence="1 2" key="1">
    <citation type="journal article" date="2013" name="Genome Announc.">
        <title>Draft Genome Sequence of the Cellulolytic Bacterium Clostridium papyrosolvens C7 (ATCC 700395).</title>
        <authorList>
            <person name="Zepeda V."/>
            <person name="Dassa B."/>
            <person name="Borovok I."/>
            <person name="Lamed R."/>
            <person name="Bayer E.A."/>
            <person name="Cate J.H."/>
        </authorList>
    </citation>
    <scope>NUCLEOTIDE SEQUENCE [LARGE SCALE GENOMIC DNA]</scope>
    <source>
        <strain evidence="1 2">C7</strain>
    </source>
</reference>
<dbReference type="AlphaFoldDB" id="U4QZY2"/>
<dbReference type="EMBL" id="ATAY01000085">
    <property type="protein sequence ID" value="EPR09610.1"/>
    <property type="molecule type" value="Genomic_DNA"/>
</dbReference>
<name>U4QZY2_9FIRM</name>
<sequence length="46" mass="5047">MRENSCVVRGFVVRTISTVNGGKYCWSNLIESGQNDLTLENPTGIS</sequence>
<evidence type="ECO:0000313" key="2">
    <source>
        <dbReference type="Proteomes" id="UP000016860"/>
    </source>
</evidence>
<organism evidence="1 2">
    <name type="scientific">Ruminiclostridium papyrosolvens C7</name>
    <dbReference type="NCBI Taxonomy" id="1330534"/>
    <lineage>
        <taxon>Bacteria</taxon>
        <taxon>Bacillati</taxon>
        <taxon>Bacillota</taxon>
        <taxon>Clostridia</taxon>
        <taxon>Eubacteriales</taxon>
        <taxon>Oscillospiraceae</taxon>
        <taxon>Ruminiclostridium</taxon>
    </lineage>
</organism>